<keyword evidence="4 6" id="KW-0802">TPR repeat</keyword>
<feature type="transmembrane region" description="Helical" evidence="8">
    <location>
        <begin position="357"/>
        <end position="377"/>
    </location>
</feature>
<accession>A0A848IVQ1</accession>
<evidence type="ECO:0000256" key="8">
    <source>
        <dbReference type="SAM" id="Phobius"/>
    </source>
</evidence>
<keyword evidence="10" id="KW-1185">Reference proteome</keyword>
<comment type="caution">
    <text evidence="9">The sequence shown here is derived from an EMBL/GenBank/DDBJ whole genome shotgun (WGS) entry which is preliminary data.</text>
</comment>
<evidence type="ECO:0000256" key="2">
    <source>
        <dbReference type="ARBA" id="ARBA00022490"/>
    </source>
</evidence>
<organism evidence="9 10">
    <name type="scientific">Marinigracilibium pacificum</name>
    <dbReference type="NCBI Taxonomy" id="2729599"/>
    <lineage>
        <taxon>Bacteria</taxon>
        <taxon>Pseudomonadati</taxon>
        <taxon>Bacteroidota</taxon>
        <taxon>Cytophagia</taxon>
        <taxon>Cytophagales</taxon>
        <taxon>Flammeovirgaceae</taxon>
        <taxon>Marinigracilibium</taxon>
    </lineage>
</organism>
<feature type="coiled-coil region" evidence="7">
    <location>
        <begin position="376"/>
        <end position="428"/>
    </location>
</feature>
<evidence type="ECO:0000256" key="5">
    <source>
        <dbReference type="ARBA" id="ARBA00038253"/>
    </source>
</evidence>
<keyword evidence="8" id="KW-0812">Transmembrane</keyword>
<evidence type="ECO:0000256" key="7">
    <source>
        <dbReference type="SAM" id="Coils"/>
    </source>
</evidence>
<keyword evidence="2" id="KW-0963">Cytoplasm</keyword>
<dbReference type="InterPro" id="IPR019734">
    <property type="entry name" value="TPR_rpt"/>
</dbReference>
<keyword evidence="3" id="KW-0677">Repeat</keyword>
<evidence type="ECO:0000313" key="10">
    <source>
        <dbReference type="Proteomes" id="UP000559010"/>
    </source>
</evidence>
<comment type="subcellular location">
    <subcellularLocation>
        <location evidence="1">Cytoplasm</location>
    </subcellularLocation>
</comment>
<dbReference type="InterPro" id="IPR051476">
    <property type="entry name" value="Bac_ResReg_Asp_Phosphatase"/>
</dbReference>
<keyword evidence="8" id="KW-0472">Membrane</keyword>
<keyword evidence="8" id="KW-1133">Transmembrane helix</keyword>
<dbReference type="GO" id="GO:0005737">
    <property type="term" value="C:cytoplasm"/>
    <property type="evidence" value="ECO:0007669"/>
    <property type="project" value="UniProtKB-SubCell"/>
</dbReference>
<sequence length="510" mass="59366">MRLSFWGACILFSMHSLFCFTAKKDSLKLILESEGLSIEDRASTLIAYGDLLNDSDPTEAVDIHLKAIDMAKKSGSDIYLVRALRGLGISYTNIGLYDDGLNFVIRSLEKAKQINYYDGIIKAFNNIGVIYMYLDQYEDAKTNFDKLSSFIQKDDVDNWRNYYMNLGILYWKKGDFQNSIDSYQRALKSSMKLGDLRECGIIYHNMGTLYRDKKQFHTALEYYNKALSIYKNLNNPAQIPAILISSGKVYHLLGDLGEAERLYLEGLDLASEYELIKVNETGFKFIYELYKDLDQPQKALNYYEKYSAIKEELIKNNSETKIAFFKDNYASIRQNYENDLLRKESELNQSIIRNQEIIIIATVLCLLALIIISLILIKFNRERKIKNEELRRSNREIIKQKEQLDQQSKDLIEAHSEILRMNENLEREILIRTEKVKSQNKTILKYSFRNAHKIRGPLARIIGLINLLNEEKDRGGDDEIIIHMLTKEVFDLEKEIKSIKNLLEKEEIVD</sequence>
<evidence type="ECO:0000256" key="3">
    <source>
        <dbReference type="ARBA" id="ARBA00022737"/>
    </source>
</evidence>
<dbReference type="RefSeq" id="WP_169680619.1">
    <property type="nucleotide sequence ID" value="NZ_JABBNU010000005.1"/>
</dbReference>
<name>A0A848IVQ1_9BACT</name>
<keyword evidence="7" id="KW-0175">Coiled coil</keyword>
<proteinExistence type="inferred from homology"/>
<evidence type="ECO:0000256" key="1">
    <source>
        <dbReference type="ARBA" id="ARBA00004496"/>
    </source>
</evidence>
<dbReference type="SUPFAM" id="SSF48452">
    <property type="entry name" value="TPR-like"/>
    <property type="match status" value="2"/>
</dbReference>
<evidence type="ECO:0000256" key="6">
    <source>
        <dbReference type="PROSITE-ProRule" id="PRU00339"/>
    </source>
</evidence>
<dbReference type="AlphaFoldDB" id="A0A848IVQ1"/>
<dbReference type="PROSITE" id="PS50005">
    <property type="entry name" value="TPR"/>
    <property type="match status" value="2"/>
</dbReference>
<feature type="repeat" description="TPR" evidence="6">
    <location>
        <begin position="160"/>
        <end position="193"/>
    </location>
</feature>
<reference evidence="9 10" key="1">
    <citation type="submission" date="2020-04" db="EMBL/GenBank/DDBJ databases">
        <title>Flammeovirgaceae bacterium KN852 isolated from deep sea.</title>
        <authorList>
            <person name="Zhang D.-C."/>
        </authorList>
    </citation>
    <scope>NUCLEOTIDE SEQUENCE [LARGE SCALE GENOMIC DNA]</scope>
    <source>
        <strain evidence="9 10">KN852</strain>
    </source>
</reference>
<gene>
    <name evidence="9" type="ORF">HH304_09145</name>
</gene>
<dbReference type="Pfam" id="PF13181">
    <property type="entry name" value="TPR_8"/>
    <property type="match status" value="1"/>
</dbReference>
<dbReference type="EMBL" id="JABBNU010000005">
    <property type="protein sequence ID" value="NMM48563.1"/>
    <property type="molecule type" value="Genomic_DNA"/>
</dbReference>
<dbReference type="PANTHER" id="PTHR46630">
    <property type="entry name" value="TETRATRICOPEPTIDE REPEAT PROTEIN 29"/>
    <property type="match status" value="1"/>
</dbReference>
<feature type="coiled-coil region" evidence="7">
    <location>
        <begin position="482"/>
        <end position="509"/>
    </location>
</feature>
<dbReference type="Pfam" id="PF13424">
    <property type="entry name" value="TPR_12"/>
    <property type="match status" value="1"/>
</dbReference>
<evidence type="ECO:0000256" key="4">
    <source>
        <dbReference type="ARBA" id="ARBA00022803"/>
    </source>
</evidence>
<feature type="repeat" description="TPR" evidence="6">
    <location>
        <begin position="200"/>
        <end position="233"/>
    </location>
</feature>
<dbReference type="InterPro" id="IPR011990">
    <property type="entry name" value="TPR-like_helical_dom_sf"/>
</dbReference>
<protein>
    <submittedName>
        <fullName evidence="9">Tetratricopeptide repeat protein</fullName>
    </submittedName>
</protein>
<dbReference type="SMART" id="SM00028">
    <property type="entry name" value="TPR"/>
    <property type="match status" value="6"/>
</dbReference>
<evidence type="ECO:0000313" key="9">
    <source>
        <dbReference type="EMBL" id="NMM48563.1"/>
    </source>
</evidence>
<dbReference type="Gene3D" id="1.25.40.10">
    <property type="entry name" value="Tetratricopeptide repeat domain"/>
    <property type="match status" value="2"/>
</dbReference>
<dbReference type="PANTHER" id="PTHR46630:SF1">
    <property type="entry name" value="TETRATRICOPEPTIDE REPEAT PROTEIN 29"/>
    <property type="match status" value="1"/>
</dbReference>
<dbReference type="Proteomes" id="UP000559010">
    <property type="component" value="Unassembled WGS sequence"/>
</dbReference>
<comment type="similarity">
    <text evidence="5">Belongs to the Rap family.</text>
</comment>